<dbReference type="InterPro" id="IPR036271">
    <property type="entry name" value="Tet_transcr_reg_TetR-rel_C_sf"/>
</dbReference>
<dbReference type="InterPro" id="IPR001647">
    <property type="entry name" value="HTH_TetR"/>
</dbReference>
<dbReference type="PROSITE" id="PS50977">
    <property type="entry name" value="HTH_TETR_2"/>
    <property type="match status" value="1"/>
</dbReference>
<dbReference type="PANTHER" id="PTHR30055">
    <property type="entry name" value="HTH-TYPE TRANSCRIPTIONAL REGULATOR RUTR"/>
    <property type="match status" value="1"/>
</dbReference>
<evidence type="ECO:0000256" key="2">
    <source>
        <dbReference type="ARBA" id="ARBA00023125"/>
    </source>
</evidence>
<evidence type="ECO:0000313" key="6">
    <source>
        <dbReference type="EMBL" id="GAA4693994.1"/>
    </source>
</evidence>
<dbReference type="EMBL" id="BAABHM010000006">
    <property type="protein sequence ID" value="GAA4693994.1"/>
    <property type="molecule type" value="Genomic_DNA"/>
</dbReference>
<evidence type="ECO:0000313" key="7">
    <source>
        <dbReference type="Proteomes" id="UP001500843"/>
    </source>
</evidence>
<dbReference type="InterPro" id="IPR050109">
    <property type="entry name" value="HTH-type_TetR-like_transc_reg"/>
</dbReference>
<name>A0ABP8WUC8_9MICO</name>
<dbReference type="InterPro" id="IPR011075">
    <property type="entry name" value="TetR_C"/>
</dbReference>
<comment type="caution">
    <text evidence="6">The sequence shown here is derived from an EMBL/GenBank/DDBJ whole genome shotgun (WGS) entry which is preliminary data.</text>
</comment>
<keyword evidence="2 4" id="KW-0238">DNA-binding</keyword>
<evidence type="ECO:0000256" key="4">
    <source>
        <dbReference type="PROSITE-ProRule" id="PRU00335"/>
    </source>
</evidence>
<reference evidence="7" key="1">
    <citation type="journal article" date="2019" name="Int. J. Syst. Evol. Microbiol.">
        <title>The Global Catalogue of Microorganisms (GCM) 10K type strain sequencing project: providing services to taxonomists for standard genome sequencing and annotation.</title>
        <authorList>
            <consortium name="The Broad Institute Genomics Platform"/>
            <consortium name="The Broad Institute Genome Sequencing Center for Infectious Disease"/>
            <person name="Wu L."/>
            <person name="Ma J."/>
        </authorList>
    </citation>
    <scope>NUCLEOTIDE SEQUENCE [LARGE SCALE GENOMIC DNA]</scope>
    <source>
        <strain evidence="7">JCM 17975</strain>
    </source>
</reference>
<feature type="domain" description="HTH tetR-type" evidence="5">
    <location>
        <begin position="3"/>
        <end position="63"/>
    </location>
</feature>
<feature type="DNA-binding region" description="H-T-H motif" evidence="4">
    <location>
        <begin position="26"/>
        <end position="45"/>
    </location>
</feature>
<keyword evidence="7" id="KW-1185">Reference proteome</keyword>
<dbReference type="Gene3D" id="1.10.357.10">
    <property type="entry name" value="Tetracycline Repressor, domain 2"/>
    <property type="match status" value="1"/>
</dbReference>
<protein>
    <submittedName>
        <fullName evidence="6">TetR/AcrR family transcriptional regulator</fullName>
    </submittedName>
</protein>
<keyword evidence="3" id="KW-0804">Transcription</keyword>
<accession>A0ABP8WUC8</accession>
<dbReference type="Pfam" id="PF16859">
    <property type="entry name" value="TetR_C_11"/>
    <property type="match status" value="1"/>
</dbReference>
<organism evidence="6 7">
    <name type="scientific">Promicromonospora umidemergens</name>
    <dbReference type="NCBI Taxonomy" id="629679"/>
    <lineage>
        <taxon>Bacteria</taxon>
        <taxon>Bacillati</taxon>
        <taxon>Actinomycetota</taxon>
        <taxon>Actinomycetes</taxon>
        <taxon>Micrococcales</taxon>
        <taxon>Promicromonosporaceae</taxon>
        <taxon>Promicromonospora</taxon>
    </lineage>
</organism>
<proteinExistence type="predicted"/>
<sequence length="194" mass="21357">MSSERLSEVFSTVHELLLDVGYERLTLDAVAARARTSKATLYRQWGGKPGLVMAALTHDDGGHPALFTDAGATSLDEAFAQLARTDLVSDRDVRMGFMLLHAASSDPELGAALREQLITPRVTELASVFHAAADRGEIVRDPPLFRRLAILILTDLAFFPLINGHEASREDREDLFRTIVRPALNRTDHDDPSP</sequence>
<dbReference type="PANTHER" id="PTHR30055:SF149">
    <property type="entry name" value="TETR-FAMILY TRANSCRIPTIONAL REGULATOR"/>
    <property type="match status" value="1"/>
</dbReference>
<dbReference type="Pfam" id="PF00440">
    <property type="entry name" value="TetR_N"/>
    <property type="match status" value="1"/>
</dbReference>
<dbReference type="SUPFAM" id="SSF46689">
    <property type="entry name" value="Homeodomain-like"/>
    <property type="match status" value="1"/>
</dbReference>
<evidence type="ECO:0000256" key="1">
    <source>
        <dbReference type="ARBA" id="ARBA00023015"/>
    </source>
</evidence>
<keyword evidence="1" id="KW-0805">Transcription regulation</keyword>
<evidence type="ECO:0000259" key="5">
    <source>
        <dbReference type="PROSITE" id="PS50977"/>
    </source>
</evidence>
<dbReference type="SUPFAM" id="SSF48498">
    <property type="entry name" value="Tetracyclin repressor-like, C-terminal domain"/>
    <property type="match status" value="1"/>
</dbReference>
<evidence type="ECO:0000256" key="3">
    <source>
        <dbReference type="ARBA" id="ARBA00023163"/>
    </source>
</evidence>
<dbReference type="InterPro" id="IPR009057">
    <property type="entry name" value="Homeodomain-like_sf"/>
</dbReference>
<dbReference type="Proteomes" id="UP001500843">
    <property type="component" value="Unassembled WGS sequence"/>
</dbReference>
<gene>
    <name evidence="6" type="ORF">GCM10023198_12010</name>
</gene>